<dbReference type="EMBL" id="BKCJ010418707">
    <property type="protein sequence ID" value="GFA40764.1"/>
    <property type="molecule type" value="Genomic_DNA"/>
</dbReference>
<sequence>MLRDYVVELQSTNLNTTVKISVERNIDPYLPTKVFQRIYVCLGGFKLGFRACRRDMLSLECAFMKGPFPRQVLAVIRLDSNNEIYLLAYALVEAESKSSWCWFLQCLVDEIDLHPNLNFTFTNDRQKEWCGQAYKDLLWRATSATSVKEFEKCMLELKTMNPKAHEWLNNTPLEH</sequence>
<organism evidence="1">
    <name type="scientific">Tanacetum cinerariifolium</name>
    <name type="common">Dalmatian daisy</name>
    <name type="synonym">Chrysanthemum cinerariifolium</name>
    <dbReference type="NCBI Taxonomy" id="118510"/>
    <lineage>
        <taxon>Eukaryota</taxon>
        <taxon>Viridiplantae</taxon>
        <taxon>Streptophyta</taxon>
        <taxon>Embryophyta</taxon>
        <taxon>Tracheophyta</taxon>
        <taxon>Spermatophyta</taxon>
        <taxon>Magnoliopsida</taxon>
        <taxon>eudicotyledons</taxon>
        <taxon>Gunneridae</taxon>
        <taxon>Pentapetalae</taxon>
        <taxon>asterids</taxon>
        <taxon>campanulids</taxon>
        <taxon>Asterales</taxon>
        <taxon>Asteraceae</taxon>
        <taxon>Asteroideae</taxon>
        <taxon>Anthemideae</taxon>
        <taxon>Anthemidinae</taxon>
        <taxon>Tanacetum</taxon>
    </lineage>
</organism>
<dbReference type="AlphaFoldDB" id="A0A699JKR5"/>
<dbReference type="PANTHER" id="PTHR31973">
    <property type="entry name" value="POLYPROTEIN, PUTATIVE-RELATED"/>
    <property type="match status" value="1"/>
</dbReference>
<dbReference type="PANTHER" id="PTHR31973:SF190">
    <property type="entry name" value="MULE TRANSPOSASE DOMAIN-CONTAINING PROTEIN"/>
    <property type="match status" value="1"/>
</dbReference>
<name>A0A699JKR5_TANCI</name>
<accession>A0A699JKR5</accession>
<comment type="caution">
    <text evidence="1">The sequence shown here is derived from an EMBL/GenBank/DDBJ whole genome shotgun (WGS) entry which is preliminary data.</text>
</comment>
<protein>
    <recommendedName>
        <fullName evidence="2">MULE transposase domain-containing protein</fullName>
    </recommendedName>
</protein>
<evidence type="ECO:0008006" key="2">
    <source>
        <dbReference type="Google" id="ProtNLM"/>
    </source>
</evidence>
<gene>
    <name evidence="1" type="ORF">Tci_612736</name>
</gene>
<reference evidence="1" key="1">
    <citation type="journal article" date="2019" name="Sci. Rep.">
        <title>Draft genome of Tanacetum cinerariifolium, the natural source of mosquito coil.</title>
        <authorList>
            <person name="Yamashiro T."/>
            <person name="Shiraishi A."/>
            <person name="Satake H."/>
            <person name="Nakayama K."/>
        </authorList>
    </citation>
    <scope>NUCLEOTIDE SEQUENCE</scope>
</reference>
<evidence type="ECO:0000313" key="1">
    <source>
        <dbReference type="EMBL" id="GFA40764.1"/>
    </source>
</evidence>
<proteinExistence type="predicted"/>